<dbReference type="Gene3D" id="2.60.40.10">
    <property type="entry name" value="Immunoglobulins"/>
    <property type="match status" value="3"/>
</dbReference>
<accession>A0A0T7ANW0</accession>
<name>A0A0T7ANW0_PREIN</name>
<evidence type="ECO:0000313" key="2">
    <source>
        <dbReference type="EMBL" id="BAU18725.1"/>
    </source>
</evidence>
<gene>
    <name evidence="2" type="ORF">PIOMA14_II_0220</name>
</gene>
<dbReference type="EMBL" id="AP014598">
    <property type="protein sequence ID" value="BAU18725.1"/>
    <property type="molecule type" value="Genomic_DNA"/>
</dbReference>
<organism evidence="2 3">
    <name type="scientific">Prevotella intermedia</name>
    <dbReference type="NCBI Taxonomy" id="28131"/>
    <lineage>
        <taxon>Bacteria</taxon>
        <taxon>Pseudomonadati</taxon>
        <taxon>Bacteroidota</taxon>
        <taxon>Bacteroidia</taxon>
        <taxon>Bacteroidales</taxon>
        <taxon>Prevotellaceae</taxon>
        <taxon>Prevotella</taxon>
    </lineage>
</organism>
<dbReference type="NCBIfam" id="NF038128">
    <property type="entry name" value="choice_anch_J"/>
    <property type="match status" value="2"/>
</dbReference>
<protein>
    <recommendedName>
        <fullName evidence="1">Cleaved adhesin domain-containing protein</fullName>
    </recommendedName>
</protein>
<feature type="domain" description="Cleaved adhesin" evidence="1">
    <location>
        <begin position="1279"/>
        <end position="1378"/>
    </location>
</feature>
<proteinExistence type="predicted"/>
<evidence type="ECO:0000313" key="3">
    <source>
        <dbReference type="Proteomes" id="UP000217431"/>
    </source>
</evidence>
<evidence type="ECO:0000259" key="1">
    <source>
        <dbReference type="Pfam" id="PF07675"/>
    </source>
</evidence>
<dbReference type="Proteomes" id="UP000217431">
    <property type="component" value="Chromosome II"/>
</dbReference>
<dbReference type="RefSeq" id="WP_232510447.1">
    <property type="nucleotide sequence ID" value="NZ_AP014598.1"/>
</dbReference>
<dbReference type="Gene3D" id="2.60.120.200">
    <property type="match status" value="2"/>
</dbReference>
<reference evidence="2 3" key="1">
    <citation type="journal article" date="2016" name="DNA Res.">
        <title>The complete genome sequencing of Prevotella intermedia strain OMA14 and a subsequent fine-scale, intra-species genomic comparison reveal an unusual amplification of conjugative and mobile transposons and identify a novel Prevotella-lineage-specific repeat.</title>
        <authorList>
            <person name="Naito M."/>
            <person name="Ogura Y."/>
            <person name="Itoh T."/>
            <person name="Shoji M."/>
            <person name="Okamoto M."/>
            <person name="Hayashi T."/>
            <person name="Nakayama K."/>
        </authorList>
    </citation>
    <scope>NUCLEOTIDE SEQUENCE [LARGE SCALE GENOMIC DNA]</scope>
    <source>
        <strain evidence="2 3">OMA14</strain>
    </source>
</reference>
<dbReference type="Pfam" id="PF07675">
    <property type="entry name" value="Cleaved_Adhesin"/>
    <property type="match status" value="1"/>
</dbReference>
<dbReference type="InterPro" id="IPR013783">
    <property type="entry name" value="Ig-like_fold"/>
</dbReference>
<dbReference type="InterPro" id="IPR011628">
    <property type="entry name" value="Cleaved_adhesin"/>
</dbReference>
<sequence length="1488" mass="162861">MEKKSNFMFAGFLAFLLCLPLGIMAQSNSQRESKLRDALSSRRGGLVLGSTLNMPVGSLLNTDSPLLQVAGAPLQKPFGAPIMKDPAGTVLWGNVIHQEGWKVGSAAYGMYSVGTTAPIQVNALGLMNYMEVNSGSGIVGDVFHAMYLDLLAYSEGRVIVHHYTYDIDTWEQLSDDNLGEDGLSLCAMETAQDRNTGKIYGVFWDESGTNLQWGIIDYAKMKREFIGWAERQYVALGISKEGTLYGISLEGDLYSISTADGKETLVGSTGVTVKDSYGNYYQQSGEIDQKTNTFYWASIDQDGKSVLYNVDLATGRANKIGDMPAETQVLALTIPANTAAPEAPARIEDLKFVFDKGNTTGRIQFTAPSKKMNGESLSGNLTYYVVANNDTIKKDVAVAGSKVDAEITVAGGDTKFLVTTANDAGSSPKVRHSLWVGYDIPADIERVKFSYDGATAVVTWTAVTKGEHGGYVGDVKYDVKRMPDGAQVQTDVAGTSLSVAFTATELKKYSFVVTPKAGDRKGKGIASNGIVIGNALTPPFKESFYDEESFNNFTAVDANDDNQTWEWGLADDWKGRAQSGYNPKGTADDWLMSPPFELKADRLYTVSLEAYNTLAGEYKEVMEVAYGEGYNPATYTKVDQPVVVPKAQTKFSYEIRVPKDGTYRLAIHDKSGYNQWRFYVRNFQLASGSLFTAPDASTDFSVTVDQTGAEKATLNFTLPTKTIGGNALAAQLDSAVIYRDNVKLGVMKQLTSGKRVSYQDNNVAKGAHIYKVVAYNTAGAGREAVAKAFVGPDMPAAPTGLKALDKGTMATLSWDKISTVGANGGVVFPEEVTYNVISMKNAKEPTDTLASFKNNTNFDVTSINLNDGEQQRFVYWGVSAQNQLGSSGIATTRLIAGKAYNVPFKESFANASLSSLVWLADTKGTSWKIKRGVAYDNDGGALCFEPTKAGDESTLGTGKISLMGTTAPRLIFNYGRKDFPDTKLVVFAQRPDGTRTELKTIDYSKINGNEAWLTEVLSLDGFENERYIFVGFKAIGGDNRAPIFVDNIRIMEVQQYNLAVTVSGTGKVIKGRNAKLNVKVENIGERSAEEFTIHIKSADKEIASSEQTEAIASFKNRTLTFDVPTSSIIAEAKEMKVVAEVEYDKDLDNTDNKAEFIIRLEDSEKPKVRDLRGVREQSKVSLIWRAPSIEPQTVTEDFERYDAWSTEFGDWTLVDGNKGYAGGFFNDLWYPNQFTQFAYIIFNPYVLGEDVPRLNPWLLPSSGKQYAAVPYELDATGQAYVNSDNWIISPKLSGQAQTISFYVHNMMVNNVAYIENYDVLCSTTGNEIADFTTTVVKNREAVSGEWEKITIDVPAGTTYFAIHQTTPQTGLMFGIDDVTFIKATPVPTHYGIYREGERIDKVTATQFYYVDNAAGNNNRYAVTAIYADGTESAPAEVNIPTGIDSVVMDGKPVDVYTIDGKLVRRQTTTLRGLRKGVYVVGNKKVVVE</sequence>